<protein>
    <submittedName>
        <fullName evidence="2">Haloacid dehalogenase superfamily, subfamily IA, variant 3 with third motif having DD or ED/haloacid dehalogenase superfamily, subfamily IA, variant 1 with third motif having Dx(3-4)D or Dx(3-4)E</fullName>
    </submittedName>
</protein>
<dbReference type="STRING" id="1095776.SAMN04515672_3331"/>
<dbReference type="SUPFAM" id="SSF56784">
    <property type="entry name" value="HAD-like"/>
    <property type="match status" value="1"/>
</dbReference>
<dbReference type="InterPro" id="IPR006439">
    <property type="entry name" value="HAD-SF_hydro_IA"/>
</dbReference>
<gene>
    <name evidence="2" type="ORF">SAMN04515672_3331</name>
</gene>
<reference evidence="3" key="1">
    <citation type="submission" date="2016-10" db="EMBL/GenBank/DDBJ databases">
        <authorList>
            <person name="Varghese N."/>
            <person name="Submissions S."/>
        </authorList>
    </citation>
    <scope>NUCLEOTIDE SEQUENCE [LARGE SCALE GENOMIC DNA]</scope>
    <source>
        <strain evidence="3">B4,CECT 8067,JCM 17497</strain>
    </source>
</reference>
<evidence type="ECO:0000256" key="1">
    <source>
        <dbReference type="ARBA" id="ARBA00007958"/>
    </source>
</evidence>
<dbReference type="PANTHER" id="PTHR43481">
    <property type="entry name" value="FRUCTOSE-1-PHOSPHATE PHOSPHATASE"/>
    <property type="match status" value="1"/>
</dbReference>
<dbReference type="NCBIfam" id="TIGR01509">
    <property type="entry name" value="HAD-SF-IA-v3"/>
    <property type="match status" value="1"/>
</dbReference>
<dbReference type="SFLD" id="SFLDG01129">
    <property type="entry name" value="C1.5:_HAD__Beta-PGM__Phosphata"/>
    <property type="match status" value="1"/>
</dbReference>
<evidence type="ECO:0000313" key="3">
    <source>
        <dbReference type="Proteomes" id="UP000198882"/>
    </source>
</evidence>
<keyword evidence="3" id="KW-1185">Reference proteome</keyword>
<dbReference type="AlphaFoldDB" id="A0A1G9CW74"/>
<dbReference type="Gene3D" id="3.40.50.1000">
    <property type="entry name" value="HAD superfamily/HAD-like"/>
    <property type="match status" value="1"/>
</dbReference>
<dbReference type="RefSeq" id="WP_090309488.1">
    <property type="nucleotide sequence ID" value="NZ_FNFE01000005.1"/>
</dbReference>
<dbReference type="EMBL" id="FNFE01000005">
    <property type="protein sequence ID" value="SDK55912.1"/>
    <property type="molecule type" value="Genomic_DNA"/>
</dbReference>
<dbReference type="OrthoDB" id="372285at2157"/>
<sequence length="215" mass="23437">MSQFHAVLFDMDGVLVDSEEHWHRLWRDVVFPLVDADLSVDAVTGRSFEETLVELERRHGLADDRLAVESRLRDAGERIYADHVTLTPQLSALVETIRDQDISVGIVSSSPRPWIEHVVERFDLGPMDVLVSAEDVDAPGKPAPHVYERAAESLEVDPTDCLVVEDSESGVAAAAAAGATVIRFQRSGVAEPLPDADSTAPDPAALRTTVTGYLE</sequence>
<dbReference type="Gene3D" id="1.10.150.240">
    <property type="entry name" value="Putative phosphatase, domain 2"/>
    <property type="match status" value="1"/>
</dbReference>
<dbReference type="NCBIfam" id="TIGR01549">
    <property type="entry name" value="HAD-SF-IA-v1"/>
    <property type="match status" value="1"/>
</dbReference>
<evidence type="ECO:0000313" key="2">
    <source>
        <dbReference type="EMBL" id="SDK55912.1"/>
    </source>
</evidence>
<dbReference type="InterPro" id="IPR036412">
    <property type="entry name" value="HAD-like_sf"/>
</dbReference>
<dbReference type="Proteomes" id="UP000198882">
    <property type="component" value="Unassembled WGS sequence"/>
</dbReference>
<name>A0A1G9CW74_9EURY</name>
<accession>A0A1G9CW74</accession>
<dbReference type="PANTHER" id="PTHR43481:SF4">
    <property type="entry name" value="GLYCEROL-1-PHOSPHATE PHOSPHOHYDROLASE 1-RELATED"/>
    <property type="match status" value="1"/>
</dbReference>
<dbReference type="InterPro" id="IPR051806">
    <property type="entry name" value="HAD-like_SPP"/>
</dbReference>
<dbReference type="Pfam" id="PF00702">
    <property type="entry name" value="Hydrolase"/>
    <property type="match status" value="1"/>
</dbReference>
<organism evidence="2 3">
    <name type="scientific">Natronorubrum texcoconense</name>
    <dbReference type="NCBI Taxonomy" id="1095776"/>
    <lineage>
        <taxon>Archaea</taxon>
        <taxon>Methanobacteriati</taxon>
        <taxon>Methanobacteriota</taxon>
        <taxon>Stenosarchaea group</taxon>
        <taxon>Halobacteria</taxon>
        <taxon>Halobacteriales</taxon>
        <taxon>Natrialbaceae</taxon>
        <taxon>Natronorubrum</taxon>
    </lineage>
</organism>
<comment type="similarity">
    <text evidence="1">Belongs to the HAD-like hydrolase superfamily.</text>
</comment>
<dbReference type="InterPro" id="IPR023214">
    <property type="entry name" value="HAD_sf"/>
</dbReference>
<dbReference type="GO" id="GO:0050308">
    <property type="term" value="F:sugar-phosphatase activity"/>
    <property type="evidence" value="ECO:0007669"/>
    <property type="project" value="TreeGrafter"/>
</dbReference>
<dbReference type="InterPro" id="IPR023198">
    <property type="entry name" value="PGP-like_dom2"/>
</dbReference>
<dbReference type="SFLD" id="SFLDS00003">
    <property type="entry name" value="Haloacid_Dehalogenase"/>
    <property type="match status" value="1"/>
</dbReference>
<dbReference type="PRINTS" id="PR00413">
    <property type="entry name" value="HADHALOGNASE"/>
</dbReference>
<proteinExistence type="inferred from homology"/>